<dbReference type="PANTHER" id="PTHR16305:SF35">
    <property type="entry name" value="TRANSCRIPTIONAL ACTIVATOR DOMAIN"/>
    <property type="match status" value="1"/>
</dbReference>
<evidence type="ECO:0000313" key="5">
    <source>
        <dbReference type="EMBL" id="TQN28281.1"/>
    </source>
</evidence>
<comment type="caution">
    <text evidence="5">The sequence shown here is derived from an EMBL/GenBank/DDBJ whole genome shotgun (WGS) entry which is preliminary data.</text>
</comment>
<dbReference type="GO" id="GO:0005524">
    <property type="term" value="F:ATP binding"/>
    <property type="evidence" value="ECO:0007669"/>
    <property type="project" value="UniProtKB-KW"/>
</dbReference>
<dbReference type="Proteomes" id="UP000317422">
    <property type="component" value="Unassembled WGS sequence"/>
</dbReference>
<dbReference type="Pfam" id="PF00196">
    <property type="entry name" value="GerE"/>
    <property type="match status" value="1"/>
</dbReference>
<keyword evidence="1" id="KW-0547">Nucleotide-binding</keyword>
<evidence type="ECO:0000259" key="4">
    <source>
        <dbReference type="PROSITE" id="PS50043"/>
    </source>
</evidence>
<evidence type="ECO:0000256" key="3">
    <source>
        <dbReference type="SAM" id="MobiDB-lite"/>
    </source>
</evidence>
<evidence type="ECO:0000313" key="6">
    <source>
        <dbReference type="Proteomes" id="UP000317422"/>
    </source>
</evidence>
<keyword evidence="6" id="KW-1185">Reference proteome</keyword>
<dbReference type="InterPro" id="IPR041664">
    <property type="entry name" value="AAA_16"/>
</dbReference>
<dbReference type="CDD" id="cd06170">
    <property type="entry name" value="LuxR_C_like"/>
    <property type="match status" value="1"/>
</dbReference>
<dbReference type="PROSITE" id="PS50043">
    <property type="entry name" value="HTH_LUXR_2"/>
    <property type="match status" value="1"/>
</dbReference>
<dbReference type="PROSITE" id="PS00622">
    <property type="entry name" value="HTH_LUXR_1"/>
    <property type="match status" value="1"/>
</dbReference>
<dbReference type="InterPro" id="IPR027417">
    <property type="entry name" value="P-loop_NTPase"/>
</dbReference>
<dbReference type="EMBL" id="VFQC01000002">
    <property type="protein sequence ID" value="TQN28281.1"/>
    <property type="molecule type" value="Genomic_DNA"/>
</dbReference>
<dbReference type="OrthoDB" id="3178131at2"/>
<dbReference type="Pfam" id="PF13191">
    <property type="entry name" value="AAA_16"/>
    <property type="match status" value="1"/>
</dbReference>
<dbReference type="PRINTS" id="PR00038">
    <property type="entry name" value="HTHLUXR"/>
</dbReference>
<dbReference type="SMART" id="SM00421">
    <property type="entry name" value="HTH_LUXR"/>
    <property type="match status" value="1"/>
</dbReference>
<dbReference type="GO" id="GO:0003677">
    <property type="term" value="F:DNA binding"/>
    <property type="evidence" value="ECO:0007669"/>
    <property type="project" value="InterPro"/>
</dbReference>
<proteinExistence type="predicted"/>
<dbReference type="SUPFAM" id="SSF46894">
    <property type="entry name" value="C-terminal effector domain of the bipartite response regulators"/>
    <property type="match status" value="1"/>
</dbReference>
<sequence>MMEHAPRRTLNGRREILDDLFREVDALRDGTGGCVVVEGDTGLGKTWLLGEVREHAVRQDVPVLSAAATELDHLMPMATLRGFPCAAHRFGRRGAEEDGLRVVESLRERISTLARDNPVVILLDDAQWADKITALAMRVLVSELRPAPVLWVFARRPGKSPGYAQRTLDWLVREEARLVSLDPLSDTETVGLLTTLVGSEPDRRLRELTARSGGNPFLVKELVRSLRDNGLVGIDNGVAVLGDAELSPELLPEAEQLLSGLSENTRWLLQAGSVLDRPFTVAEAAGLVGQPPIDILPALNEAVEAGALVEKGREFSFRHDLIRTALHNSLARGVRTTLQEAAEALSQQRGAEPGETRSPGAKAATGETAVALFREGERNRPTTPGAAADLILYMLRRMGAGDGHRPLVVSDAIRLLATAGRWEEAQQLAEEAMRDGASPEEGGEILLALADVSYLNGRVREMIATTGRALASPGISETTRGQLQGIRAHGLLDESSGPDGLGEAAVAAGQAVDSARRTGDTRSLVGGYAARSREALERGELGSAVLFGSVAARSADEAGDQDRHRHPRLWLAAALAATDRLEDAEEALVTDQADLEQFDTAWSQPVWYSHLAELRVAAGRLAEARIEAEMGARIAERLSTTPQTVRLLTLLARVALHRDEVAASRSYTEEAWSTAVEAGQRPSAELAWTAAMVAEAEGYPDHGAAVLARHLSSGHARVRLLARTPQAAPHIAGMALAAGEERLAEAVTGSARELRERNPEVPTVVAAALHAEGVLYTDTERLRSAAEVYRSGPRVLATAVAVEDLALAEEREGHGAAAAEHLRSALASYRSCDAGRGVRRVEERLGRLVVPQPESAAEPEWERADATGLTDSELRVARLVAEGLTNRDVANKLNLSPHTVDSHLRHSFTKLGMNSRVELTRWVLSNGGHPVSGLPDGDSSRGSDSANT</sequence>
<organism evidence="5 6">
    <name type="scientific">Haloactinospora alba</name>
    <dbReference type="NCBI Taxonomy" id="405555"/>
    <lineage>
        <taxon>Bacteria</taxon>
        <taxon>Bacillati</taxon>
        <taxon>Actinomycetota</taxon>
        <taxon>Actinomycetes</taxon>
        <taxon>Streptosporangiales</taxon>
        <taxon>Nocardiopsidaceae</taxon>
        <taxon>Haloactinospora</taxon>
    </lineage>
</organism>
<dbReference type="GO" id="GO:0004016">
    <property type="term" value="F:adenylate cyclase activity"/>
    <property type="evidence" value="ECO:0007669"/>
    <property type="project" value="TreeGrafter"/>
</dbReference>
<reference evidence="5 6" key="1">
    <citation type="submission" date="2019-06" db="EMBL/GenBank/DDBJ databases">
        <title>Sequencing the genomes of 1000 actinobacteria strains.</title>
        <authorList>
            <person name="Klenk H.-P."/>
        </authorList>
    </citation>
    <scope>NUCLEOTIDE SEQUENCE [LARGE SCALE GENOMIC DNA]</scope>
    <source>
        <strain evidence="5 6">DSM 45015</strain>
    </source>
</reference>
<evidence type="ECO:0000256" key="1">
    <source>
        <dbReference type="ARBA" id="ARBA00022741"/>
    </source>
</evidence>
<dbReference type="SUPFAM" id="SSF52540">
    <property type="entry name" value="P-loop containing nucleoside triphosphate hydrolases"/>
    <property type="match status" value="1"/>
</dbReference>
<dbReference type="InterPro" id="IPR000792">
    <property type="entry name" value="Tscrpt_reg_LuxR_C"/>
</dbReference>
<dbReference type="Gene3D" id="1.10.10.10">
    <property type="entry name" value="Winged helix-like DNA-binding domain superfamily/Winged helix DNA-binding domain"/>
    <property type="match status" value="1"/>
</dbReference>
<dbReference type="GO" id="GO:0006355">
    <property type="term" value="P:regulation of DNA-templated transcription"/>
    <property type="evidence" value="ECO:0007669"/>
    <property type="project" value="InterPro"/>
</dbReference>
<evidence type="ECO:0000256" key="2">
    <source>
        <dbReference type="ARBA" id="ARBA00022840"/>
    </source>
</evidence>
<dbReference type="PANTHER" id="PTHR16305">
    <property type="entry name" value="TESTICULAR SOLUBLE ADENYLYL CYCLASE"/>
    <property type="match status" value="1"/>
</dbReference>
<dbReference type="GO" id="GO:0005737">
    <property type="term" value="C:cytoplasm"/>
    <property type="evidence" value="ECO:0007669"/>
    <property type="project" value="TreeGrafter"/>
</dbReference>
<dbReference type="RefSeq" id="WP_141925351.1">
    <property type="nucleotide sequence ID" value="NZ_VFQC01000002.1"/>
</dbReference>
<feature type="domain" description="HTH luxR-type" evidence="4">
    <location>
        <begin position="862"/>
        <end position="927"/>
    </location>
</feature>
<accession>A0A543N8X5</accession>
<feature type="region of interest" description="Disordered" evidence="3">
    <location>
        <begin position="345"/>
        <end position="366"/>
    </location>
</feature>
<dbReference type="AlphaFoldDB" id="A0A543N8X5"/>
<feature type="region of interest" description="Disordered" evidence="3">
    <location>
        <begin position="926"/>
        <end position="948"/>
    </location>
</feature>
<dbReference type="InterPro" id="IPR016032">
    <property type="entry name" value="Sig_transdc_resp-reg_C-effctor"/>
</dbReference>
<keyword evidence="2" id="KW-0067">ATP-binding</keyword>
<dbReference type="InterPro" id="IPR036388">
    <property type="entry name" value="WH-like_DNA-bd_sf"/>
</dbReference>
<name>A0A543N8X5_9ACTN</name>
<protein>
    <submittedName>
        <fullName evidence="5">AAA ATPase-like protein</fullName>
    </submittedName>
</protein>
<gene>
    <name evidence="5" type="ORF">FHX37_3614</name>
</gene>